<sequence>MKFLFSLHTFSHTLFFFSSSNNTPPLLCKQRAQKIRRGSGHNEIRSHIDKYQRTGVTGFFCTHRYFENTAPLVIHGHTQTDSVITTTTKKKPERSQKESDMQVGRGR</sequence>
<evidence type="ECO:0000313" key="2">
    <source>
        <dbReference type="EMBL" id="MAA13397.1"/>
    </source>
</evidence>
<dbReference type="EMBL" id="GFPF01002251">
    <property type="protein sequence ID" value="MAA13397.1"/>
    <property type="molecule type" value="Transcribed_RNA"/>
</dbReference>
<evidence type="ECO:0000256" key="1">
    <source>
        <dbReference type="SAM" id="MobiDB-lite"/>
    </source>
</evidence>
<organism evidence="2">
    <name type="scientific">Rhipicephalus zambeziensis</name>
    <dbReference type="NCBI Taxonomy" id="60191"/>
    <lineage>
        <taxon>Eukaryota</taxon>
        <taxon>Metazoa</taxon>
        <taxon>Ecdysozoa</taxon>
        <taxon>Arthropoda</taxon>
        <taxon>Chelicerata</taxon>
        <taxon>Arachnida</taxon>
        <taxon>Acari</taxon>
        <taxon>Parasitiformes</taxon>
        <taxon>Ixodida</taxon>
        <taxon>Ixodoidea</taxon>
        <taxon>Ixodidae</taxon>
        <taxon>Rhipicephalinae</taxon>
        <taxon>Rhipicephalus</taxon>
        <taxon>Rhipicephalus</taxon>
    </lineage>
</organism>
<feature type="compositionally biased region" description="Polar residues" evidence="1">
    <location>
        <begin position="78"/>
        <end position="87"/>
    </location>
</feature>
<dbReference type="AlphaFoldDB" id="A0A224Y749"/>
<name>A0A224Y749_9ACAR</name>
<feature type="region of interest" description="Disordered" evidence="1">
    <location>
        <begin position="78"/>
        <end position="107"/>
    </location>
</feature>
<proteinExistence type="predicted"/>
<accession>A0A224Y749</accession>
<protein>
    <submittedName>
        <fullName evidence="2">Uncharacterized protein</fullName>
    </submittedName>
</protein>
<reference evidence="2" key="1">
    <citation type="journal article" date="2017" name="Parasit. Vectors">
        <title>Sialotranscriptomics of Rhipicephalus zambeziensis reveals intricate expression profiles of secretory proteins and suggests tight temporal transcriptional regulation during blood-feeding.</title>
        <authorList>
            <person name="de Castro M.H."/>
            <person name="de Klerk D."/>
            <person name="Pienaar R."/>
            <person name="Rees D.J.G."/>
            <person name="Mans B.J."/>
        </authorList>
    </citation>
    <scope>NUCLEOTIDE SEQUENCE</scope>
    <source>
        <tissue evidence="2">Salivary glands</tissue>
    </source>
</reference>